<name>A0AC58TX89_TOBAC</name>
<dbReference type="Proteomes" id="UP000790787">
    <property type="component" value="Chromosome 23"/>
</dbReference>
<evidence type="ECO:0000313" key="1">
    <source>
        <dbReference type="Proteomes" id="UP000790787"/>
    </source>
</evidence>
<evidence type="ECO:0000313" key="2">
    <source>
        <dbReference type="RefSeq" id="XP_075101794.1"/>
    </source>
</evidence>
<gene>
    <name evidence="2" type="primary">LOC142177223</name>
</gene>
<proteinExistence type="predicted"/>
<organism evidence="1 2">
    <name type="scientific">Nicotiana tabacum</name>
    <name type="common">Common tobacco</name>
    <dbReference type="NCBI Taxonomy" id="4097"/>
    <lineage>
        <taxon>Eukaryota</taxon>
        <taxon>Viridiplantae</taxon>
        <taxon>Streptophyta</taxon>
        <taxon>Embryophyta</taxon>
        <taxon>Tracheophyta</taxon>
        <taxon>Spermatophyta</taxon>
        <taxon>Magnoliopsida</taxon>
        <taxon>eudicotyledons</taxon>
        <taxon>Gunneridae</taxon>
        <taxon>Pentapetalae</taxon>
        <taxon>asterids</taxon>
        <taxon>lamiids</taxon>
        <taxon>Solanales</taxon>
        <taxon>Solanaceae</taxon>
        <taxon>Nicotianoideae</taxon>
        <taxon>Nicotianeae</taxon>
        <taxon>Nicotiana</taxon>
    </lineage>
</organism>
<reference evidence="1" key="1">
    <citation type="journal article" date="2014" name="Nat. Commun.">
        <title>The tobacco genome sequence and its comparison with those of tomato and potato.</title>
        <authorList>
            <person name="Sierro N."/>
            <person name="Battey J.N."/>
            <person name="Ouadi S."/>
            <person name="Bakaher N."/>
            <person name="Bovet L."/>
            <person name="Willig A."/>
            <person name="Goepfert S."/>
            <person name="Peitsch M.C."/>
            <person name="Ivanov N.V."/>
        </authorList>
    </citation>
    <scope>NUCLEOTIDE SEQUENCE [LARGE SCALE GENOMIC DNA]</scope>
</reference>
<protein>
    <submittedName>
        <fullName evidence="2">Uncharacterized protein LOC142177223</fullName>
    </submittedName>
</protein>
<reference evidence="2" key="2">
    <citation type="submission" date="2025-08" db="UniProtKB">
        <authorList>
            <consortium name="RefSeq"/>
        </authorList>
    </citation>
    <scope>IDENTIFICATION</scope>
    <source>
        <tissue evidence="2">Leaf</tissue>
    </source>
</reference>
<dbReference type="RefSeq" id="XP_075101794.1">
    <property type="nucleotide sequence ID" value="XM_075245693.1"/>
</dbReference>
<sequence>MASGVDLNVIWDEEEKFGGLPVSLNEENDFRHCMNTYNLTDMGFKGSIYTWWNGRAEEDCIFKRLDRVFANMELQQLWPGLEITHLSKIGSDHCPLLLTYNPDSVPIKKSFRFLKFWTEHESYKIVVKENWQADFHANPFILFNHKIKRLKKALSTWSRATFGDIFQKIDSLEEVVRVHEVQFELNPMRQNRERL</sequence>
<accession>A0AC58TX89</accession>
<keyword evidence="1" id="KW-1185">Reference proteome</keyword>